<dbReference type="CDD" id="cd06261">
    <property type="entry name" value="TM_PBP2"/>
    <property type="match status" value="1"/>
</dbReference>
<evidence type="ECO:0000256" key="4">
    <source>
        <dbReference type="ARBA" id="ARBA00022692"/>
    </source>
</evidence>
<feature type="transmembrane region" description="Helical" evidence="7">
    <location>
        <begin position="129"/>
        <end position="150"/>
    </location>
</feature>
<dbReference type="SUPFAM" id="SSF161098">
    <property type="entry name" value="MetI-like"/>
    <property type="match status" value="1"/>
</dbReference>
<keyword evidence="5 7" id="KW-1133">Transmembrane helix</keyword>
<dbReference type="Proteomes" id="UP000183410">
    <property type="component" value="Unassembled WGS sequence"/>
</dbReference>
<keyword evidence="2 7" id="KW-0813">Transport</keyword>
<dbReference type="RefSeq" id="WP_052736794.1">
    <property type="nucleotide sequence ID" value="NZ_FONN01000018.1"/>
</dbReference>
<keyword evidence="3" id="KW-1003">Cell membrane</keyword>
<organism evidence="9 10">
    <name type="scientific">Paenibacillus algorifonticola</name>
    <dbReference type="NCBI Taxonomy" id="684063"/>
    <lineage>
        <taxon>Bacteria</taxon>
        <taxon>Bacillati</taxon>
        <taxon>Bacillota</taxon>
        <taxon>Bacilli</taxon>
        <taxon>Bacillales</taxon>
        <taxon>Paenibacillaceae</taxon>
        <taxon>Paenibacillus</taxon>
    </lineage>
</organism>
<evidence type="ECO:0000256" key="5">
    <source>
        <dbReference type="ARBA" id="ARBA00022989"/>
    </source>
</evidence>
<feature type="domain" description="ABC transmembrane type-1" evidence="8">
    <location>
        <begin position="92"/>
        <end position="305"/>
    </location>
</feature>
<dbReference type="AlphaFoldDB" id="A0A1I2GTS1"/>
<evidence type="ECO:0000256" key="6">
    <source>
        <dbReference type="ARBA" id="ARBA00023136"/>
    </source>
</evidence>
<evidence type="ECO:0000313" key="10">
    <source>
        <dbReference type="Proteomes" id="UP000183410"/>
    </source>
</evidence>
<dbReference type="InterPro" id="IPR035906">
    <property type="entry name" value="MetI-like_sf"/>
</dbReference>
<keyword evidence="4 7" id="KW-0812">Transmembrane</keyword>
<feature type="transmembrane region" description="Helical" evidence="7">
    <location>
        <begin position="170"/>
        <end position="190"/>
    </location>
</feature>
<comment type="subcellular location">
    <subcellularLocation>
        <location evidence="1 7">Cell membrane</location>
        <topology evidence="1 7">Multi-pass membrane protein</topology>
    </subcellularLocation>
</comment>
<dbReference type="GO" id="GO:0055085">
    <property type="term" value="P:transmembrane transport"/>
    <property type="evidence" value="ECO:0007669"/>
    <property type="project" value="InterPro"/>
</dbReference>
<dbReference type="PROSITE" id="PS50928">
    <property type="entry name" value="ABC_TM1"/>
    <property type="match status" value="1"/>
</dbReference>
<dbReference type="Gene3D" id="1.10.3720.10">
    <property type="entry name" value="MetI-like"/>
    <property type="match status" value="1"/>
</dbReference>
<dbReference type="InterPro" id="IPR000515">
    <property type="entry name" value="MetI-like"/>
</dbReference>
<gene>
    <name evidence="9" type="ORF">SAMN04487969_11816</name>
</gene>
<accession>A0A1I2GTS1</accession>
<keyword evidence="6 7" id="KW-0472">Membrane</keyword>
<dbReference type="GO" id="GO:0005886">
    <property type="term" value="C:plasma membrane"/>
    <property type="evidence" value="ECO:0007669"/>
    <property type="project" value="UniProtKB-SubCell"/>
</dbReference>
<keyword evidence="10" id="KW-1185">Reference proteome</keyword>
<feature type="transmembrane region" description="Helical" evidence="7">
    <location>
        <begin position="284"/>
        <end position="304"/>
    </location>
</feature>
<dbReference type="OrthoDB" id="9788108at2"/>
<reference evidence="10" key="1">
    <citation type="submission" date="2016-10" db="EMBL/GenBank/DDBJ databases">
        <authorList>
            <person name="Varghese N."/>
            <person name="Submissions S."/>
        </authorList>
    </citation>
    <scope>NUCLEOTIDE SEQUENCE [LARGE SCALE GENOMIC DNA]</scope>
    <source>
        <strain evidence="10">CGMCC 1.10223</strain>
    </source>
</reference>
<dbReference type="PANTHER" id="PTHR30193:SF37">
    <property type="entry name" value="INNER MEMBRANE ABC TRANSPORTER PERMEASE PROTEIN YCJO"/>
    <property type="match status" value="1"/>
</dbReference>
<evidence type="ECO:0000256" key="3">
    <source>
        <dbReference type="ARBA" id="ARBA00022475"/>
    </source>
</evidence>
<name>A0A1I2GTS1_9BACL</name>
<evidence type="ECO:0000259" key="8">
    <source>
        <dbReference type="PROSITE" id="PS50928"/>
    </source>
</evidence>
<evidence type="ECO:0000256" key="2">
    <source>
        <dbReference type="ARBA" id="ARBA00022448"/>
    </source>
</evidence>
<dbReference type="EMBL" id="FONN01000018">
    <property type="protein sequence ID" value="SFF20573.1"/>
    <property type="molecule type" value="Genomic_DNA"/>
</dbReference>
<dbReference type="InterPro" id="IPR051393">
    <property type="entry name" value="ABC_transporter_permease"/>
</dbReference>
<feature type="transmembrane region" description="Helical" evidence="7">
    <location>
        <begin position="96"/>
        <end position="117"/>
    </location>
</feature>
<proteinExistence type="inferred from homology"/>
<feature type="transmembrane region" description="Helical" evidence="7">
    <location>
        <begin position="228"/>
        <end position="249"/>
    </location>
</feature>
<protein>
    <submittedName>
        <fullName evidence="9">Multiple sugar transport system permease protein</fullName>
    </submittedName>
</protein>
<keyword evidence="9" id="KW-0762">Sugar transport</keyword>
<feature type="transmembrane region" description="Helical" evidence="7">
    <location>
        <begin position="29"/>
        <end position="56"/>
    </location>
</feature>
<evidence type="ECO:0000256" key="7">
    <source>
        <dbReference type="RuleBase" id="RU363032"/>
    </source>
</evidence>
<evidence type="ECO:0000313" key="9">
    <source>
        <dbReference type="EMBL" id="SFF20573.1"/>
    </source>
</evidence>
<sequence>MSIPRQIDADLSIEKKDKRRRLSLDKQEARAAFVFVLPFFIGFVIFGLAPFFYALYISFMDFNSFKSLDSLKWTGLSNYKAIFHDSVALSSYFKSFYYTVIYVPLLTAAGFTAAVMLNKTFHWKAFSRSLFLMPYVANIVAISIVFTMLFDPFGGIVNTVLMKMGVENPPLWFAGSGTAILTTALVAVWANFPFQMIVYLAALQGVPSDLYEAAEIDGASRWQRLTRITLPLVSPTTFFLVITATIGSFQNFTIFNALTRGGPGIASRVSSLNIYEEAFSLNHYSYSAAQAIVLFVIILLISAIQWGGQKKWVHY</sequence>
<dbReference type="PANTHER" id="PTHR30193">
    <property type="entry name" value="ABC TRANSPORTER PERMEASE PROTEIN"/>
    <property type="match status" value="1"/>
</dbReference>
<comment type="similarity">
    <text evidence="7">Belongs to the binding-protein-dependent transport system permease family.</text>
</comment>
<dbReference type="Pfam" id="PF00528">
    <property type="entry name" value="BPD_transp_1"/>
    <property type="match status" value="1"/>
</dbReference>
<evidence type="ECO:0000256" key="1">
    <source>
        <dbReference type="ARBA" id="ARBA00004651"/>
    </source>
</evidence>